<dbReference type="InterPro" id="IPR012337">
    <property type="entry name" value="RNaseH-like_sf"/>
</dbReference>
<dbReference type="InterPro" id="IPR036397">
    <property type="entry name" value="RNaseH_sf"/>
</dbReference>
<evidence type="ECO:0000313" key="3">
    <source>
        <dbReference type="Proteomes" id="UP001500936"/>
    </source>
</evidence>
<comment type="caution">
    <text evidence="2">The sequence shown here is derived from an EMBL/GenBank/DDBJ whole genome shotgun (WGS) entry which is preliminary data.</text>
</comment>
<dbReference type="PANTHER" id="PTHR30231:SF41">
    <property type="entry name" value="DNA POLYMERASE III SUBUNIT EPSILON"/>
    <property type="match status" value="1"/>
</dbReference>
<name>A0ABP8KQ80_9BACT</name>
<dbReference type="SUPFAM" id="SSF53098">
    <property type="entry name" value="Ribonuclease H-like"/>
    <property type="match status" value="1"/>
</dbReference>
<dbReference type="Pfam" id="PF00929">
    <property type="entry name" value="RNase_T"/>
    <property type="match status" value="1"/>
</dbReference>
<accession>A0ABP8KQ80</accession>
<dbReference type="NCBIfam" id="TIGR00573">
    <property type="entry name" value="dnaq"/>
    <property type="match status" value="1"/>
</dbReference>
<dbReference type="Proteomes" id="UP001500936">
    <property type="component" value="Unassembled WGS sequence"/>
</dbReference>
<dbReference type="InterPro" id="IPR006054">
    <property type="entry name" value="DnaQ"/>
</dbReference>
<gene>
    <name evidence="2" type="ORF">GCM10023187_39500</name>
</gene>
<dbReference type="RefSeq" id="WP_345269667.1">
    <property type="nucleotide sequence ID" value="NZ_BAABHB010000009.1"/>
</dbReference>
<sequence length="181" mass="20126">MYCIVDVETTGGVKGPSRLTEIALIRHDGRQVVDLFHTLLNPGCLIPPFICRLTGITNAMVQNAPTFDTVAPEVQRITQDAIFVAHNVGFDFGFLRKELNWAGHEFLRRTLCTVKLSRKIFPGLPSYSLGNLCQSLSIPVSDRHRAYGDAAATVQLFELLLQNDRRGLIPRPWPAPTLLTS</sequence>
<dbReference type="Gene3D" id="3.30.420.10">
    <property type="entry name" value="Ribonuclease H-like superfamily/Ribonuclease H"/>
    <property type="match status" value="1"/>
</dbReference>
<dbReference type="PANTHER" id="PTHR30231">
    <property type="entry name" value="DNA POLYMERASE III SUBUNIT EPSILON"/>
    <property type="match status" value="1"/>
</dbReference>
<dbReference type="SMART" id="SM00479">
    <property type="entry name" value="EXOIII"/>
    <property type="match status" value="1"/>
</dbReference>
<protein>
    <recommendedName>
        <fullName evidence="1">Exonuclease domain-containing protein</fullName>
    </recommendedName>
</protein>
<dbReference type="CDD" id="cd06127">
    <property type="entry name" value="DEDDh"/>
    <property type="match status" value="1"/>
</dbReference>
<keyword evidence="3" id="KW-1185">Reference proteome</keyword>
<feature type="domain" description="Exonuclease" evidence="1">
    <location>
        <begin position="1"/>
        <end position="166"/>
    </location>
</feature>
<dbReference type="InterPro" id="IPR013520">
    <property type="entry name" value="Ribonucl_H"/>
</dbReference>
<evidence type="ECO:0000313" key="2">
    <source>
        <dbReference type="EMBL" id="GAA4412437.1"/>
    </source>
</evidence>
<proteinExistence type="predicted"/>
<reference evidence="3" key="1">
    <citation type="journal article" date="2019" name="Int. J. Syst. Evol. Microbiol.">
        <title>The Global Catalogue of Microorganisms (GCM) 10K type strain sequencing project: providing services to taxonomists for standard genome sequencing and annotation.</title>
        <authorList>
            <consortium name="The Broad Institute Genomics Platform"/>
            <consortium name="The Broad Institute Genome Sequencing Center for Infectious Disease"/>
            <person name="Wu L."/>
            <person name="Ma J."/>
        </authorList>
    </citation>
    <scope>NUCLEOTIDE SEQUENCE [LARGE SCALE GENOMIC DNA]</scope>
    <source>
        <strain evidence="3">JCM 17925</strain>
    </source>
</reference>
<dbReference type="EMBL" id="BAABHB010000009">
    <property type="protein sequence ID" value="GAA4412437.1"/>
    <property type="molecule type" value="Genomic_DNA"/>
</dbReference>
<evidence type="ECO:0000259" key="1">
    <source>
        <dbReference type="SMART" id="SM00479"/>
    </source>
</evidence>
<organism evidence="2 3">
    <name type="scientific">Nibrella viscosa</name>
    <dbReference type="NCBI Taxonomy" id="1084524"/>
    <lineage>
        <taxon>Bacteria</taxon>
        <taxon>Pseudomonadati</taxon>
        <taxon>Bacteroidota</taxon>
        <taxon>Cytophagia</taxon>
        <taxon>Cytophagales</taxon>
        <taxon>Spirosomataceae</taxon>
        <taxon>Nibrella</taxon>
    </lineage>
</organism>